<dbReference type="AlphaFoldDB" id="A0A839RH70"/>
<protein>
    <recommendedName>
        <fullName evidence="4">DUF3499 domain-containing protein</fullName>
    </recommendedName>
</protein>
<reference evidence="2 3" key="1">
    <citation type="submission" date="2020-08" db="EMBL/GenBank/DDBJ databases">
        <title>Sequencing the genomes of 1000 actinobacteria strains.</title>
        <authorList>
            <person name="Klenk H.-P."/>
        </authorList>
    </citation>
    <scope>NUCLEOTIDE SEQUENCE [LARGE SCALE GENOMIC DNA]</scope>
    <source>
        <strain evidence="2 3">DSM 45258</strain>
    </source>
</reference>
<sequence>MATLTYVYAESVAVVEPLTDSDGPHSWDLCEAHALRITAPRNWELIRHWSPVDAIPAESIPEAGDRAVPGDMDLDPRGDEPLYRETQSRRSHLRSLPAPGVESPVF</sequence>
<evidence type="ECO:0000313" key="2">
    <source>
        <dbReference type="EMBL" id="MBB3035629.1"/>
    </source>
</evidence>
<name>A0A839RH70_9ACTN</name>
<evidence type="ECO:0000313" key="3">
    <source>
        <dbReference type="Proteomes" id="UP000567922"/>
    </source>
</evidence>
<gene>
    <name evidence="2" type="ORF">FHU29_000063</name>
</gene>
<accession>A0A839RH70</accession>
<evidence type="ECO:0000256" key="1">
    <source>
        <dbReference type="SAM" id="MobiDB-lite"/>
    </source>
</evidence>
<feature type="region of interest" description="Disordered" evidence="1">
    <location>
        <begin position="60"/>
        <end position="106"/>
    </location>
</feature>
<comment type="caution">
    <text evidence="2">The sequence shown here is derived from an EMBL/GenBank/DDBJ whole genome shotgun (WGS) entry which is preliminary data.</text>
</comment>
<dbReference type="InterPro" id="IPR021888">
    <property type="entry name" value="DUF3499"/>
</dbReference>
<dbReference type="Proteomes" id="UP000567922">
    <property type="component" value="Unassembled WGS sequence"/>
</dbReference>
<feature type="compositionally biased region" description="Basic and acidic residues" evidence="1">
    <location>
        <begin position="74"/>
        <end position="88"/>
    </location>
</feature>
<dbReference type="RefSeq" id="WP_423785854.1">
    <property type="nucleotide sequence ID" value="NZ_BDDI01000009.1"/>
</dbReference>
<organism evidence="2 3">
    <name type="scientific">Hoyosella altamirensis</name>
    <dbReference type="NCBI Taxonomy" id="616997"/>
    <lineage>
        <taxon>Bacteria</taxon>
        <taxon>Bacillati</taxon>
        <taxon>Actinomycetota</taxon>
        <taxon>Actinomycetes</taxon>
        <taxon>Mycobacteriales</taxon>
        <taxon>Hoyosellaceae</taxon>
        <taxon>Hoyosella</taxon>
    </lineage>
</organism>
<keyword evidence="3" id="KW-1185">Reference proteome</keyword>
<proteinExistence type="predicted"/>
<dbReference type="Pfam" id="PF12005">
    <property type="entry name" value="DUF3499"/>
    <property type="match status" value="1"/>
</dbReference>
<dbReference type="EMBL" id="JACHWS010000001">
    <property type="protein sequence ID" value="MBB3035629.1"/>
    <property type="molecule type" value="Genomic_DNA"/>
</dbReference>
<evidence type="ECO:0008006" key="4">
    <source>
        <dbReference type="Google" id="ProtNLM"/>
    </source>
</evidence>